<name>A0A412K4E5_BIFAD</name>
<evidence type="ECO:0000259" key="1">
    <source>
        <dbReference type="SMART" id="SM00635"/>
    </source>
</evidence>
<dbReference type="AlphaFoldDB" id="A0A412K4E5"/>
<protein>
    <recommendedName>
        <fullName evidence="1">BIG2 domain-containing protein</fullName>
    </recommendedName>
</protein>
<dbReference type="RefSeq" id="WP_147334638.1">
    <property type="nucleotide sequence ID" value="NZ_QRVT01000024.1"/>
</dbReference>
<gene>
    <name evidence="2" type="ORF">DWX79_09760</name>
</gene>
<dbReference type="SMART" id="SM00635">
    <property type="entry name" value="BID_2"/>
    <property type="match status" value="1"/>
</dbReference>
<proteinExistence type="predicted"/>
<dbReference type="SUPFAM" id="SSF49373">
    <property type="entry name" value="Invasin/intimin cell-adhesion fragments"/>
    <property type="match status" value="1"/>
</dbReference>
<dbReference type="InterPro" id="IPR003343">
    <property type="entry name" value="Big_2"/>
</dbReference>
<evidence type="ECO:0000313" key="3">
    <source>
        <dbReference type="Proteomes" id="UP000285462"/>
    </source>
</evidence>
<organism evidence="2 3">
    <name type="scientific">Bifidobacterium adolescentis</name>
    <dbReference type="NCBI Taxonomy" id="1680"/>
    <lineage>
        <taxon>Bacteria</taxon>
        <taxon>Bacillati</taxon>
        <taxon>Actinomycetota</taxon>
        <taxon>Actinomycetes</taxon>
        <taxon>Bifidobacteriales</taxon>
        <taxon>Bifidobacteriaceae</taxon>
        <taxon>Bifidobacterium</taxon>
    </lineage>
</organism>
<reference evidence="2 3" key="1">
    <citation type="submission" date="2018-08" db="EMBL/GenBank/DDBJ databases">
        <title>A genome reference for cultivated species of the human gut microbiota.</title>
        <authorList>
            <person name="Zou Y."/>
            <person name="Xue W."/>
            <person name="Luo G."/>
        </authorList>
    </citation>
    <scope>NUCLEOTIDE SEQUENCE [LARGE SCALE GENOMIC DNA]</scope>
    <source>
        <strain evidence="2 3">AF21-27</strain>
    </source>
</reference>
<dbReference type="EMBL" id="QRVT01000024">
    <property type="protein sequence ID" value="RGS63407.1"/>
    <property type="molecule type" value="Genomic_DNA"/>
</dbReference>
<feature type="non-terminal residue" evidence="2">
    <location>
        <position position="1"/>
    </location>
</feature>
<comment type="caution">
    <text evidence="2">The sequence shown here is derived from an EMBL/GenBank/DDBJ whole genome shotgun (WGS) entry which is preliminary data.</text>
</comment>
<dbReference type="Proteomes" id="UP000285462">
    <property type="component" value="Unassembled WGS sequence"/>
</dbReference>
<dbReference type="Pfam" id="PF02368">
    <property type="entry name" value="Big_2"/>
    <property type="match status" value="1"/>
</dbReference>
<dbReference type="InterPro" id="IPR008964">
    <property type="entry name" value="Invasin/intimin_cell_adhesion"/>
</dbReference>
<evidence type="ECO:0000313" key="2">
    <source>
        <dbReference type="EMBL" id="RGS63407.1"/>
    </source>
</evidence>
<accession>A0A412K4E5</accession>
<dbReference type="Gene3D" id="2.60.40.1080">
    <property type="match status" value="1"/>
</dbReference>
<sequence length="103" mass="10172">SVSISGDGVSNGKLSLKAGASAQLTATVKPDNATDRKVTWTSSDSSVANVMGTGVVTAGNKAGTATIKATAGGQTASIQVTVEAVGKQPMTVYFKPSGTAKQV</sequence>
<feature type="domain" description="BIG2" evidence="1">
    <location>
        <begin position="3"/>
        <end position="81"/>
    </location>
</feature>
<feature type="non-terminal residue" evidence="2">
    <location>
        <position position="103"/>
    </location>
</feature>